<dbReference type="InterPro" id="IPR004675">
    <property type="entry name" value="AhpD_core"/>
</dbReference>
<feature type="domain" description="Carboxymuconolactone decarboxylase-like" evidence="1">
    <location>
        <begin position="30"/>
        <end position="104"/>
    </location>
</feature>
<dbReference type="InterPro" id="IPR003779">
    <property type="entry name" value="CMD-like"/>
</dbReference>
<dbReference type="InterPro" id="IPR029032">
    <property type="entry name" value="AhpD-like"/>
</dbReference>
<keyword evidence="3" id="KW-1185">Reference proteome</keyword>
<sequence length="158" mass="17452">MTDSQRQDPLHFYLDKSDPSAWKAVGALSTAAKASAQAAGLSDQLIELVFLRVSQINGCSYCLNVHSKRATRAGVNAQRQALLAAWEETDVYTDQEKAALYLAETVTELPAKDERDFAQLFTHGALTDEQYGAVQWLAIVMNVTNRISIMSNHPVKHD</sequence>
<dbReference type="AlphaFoldDB" id="A0A917IXF5"/>
<dbReference type="NCBIfam" id="TIGR00778">
    <property type="entry name" value="ahpD_dom"/>
    <property type="match status" value="1"/>
</dbReference>
<protein>
    <submittedName>
        <fullName evidence="2">Alkyl hydroperoxide reductase AhpD</fullName>
    </submittedName>
</protein>
<accession>A0A917IXF5</accession>
<dbReference type="Proteomes" id="UP000600171">
    <property type="component" value="Unassembled WGS sequence"/>
</dbReference>
<dbReference type="Pfam" id="PF02627">
    <property type="entry name" value="CMD"/>
    <property type="match status" value="1"/>
</dbReference>
<evidence type="ECO:0000259" key="1">
    <source>
        <dbReference type="Pfam" id="PF02627"/>
    </source>
</evidence>
<dbReference type="PANTHER" id="PTHR35446:SF2">
    <property type="entry name" value="CARBOXYMUCONOLACTONE DECARBOXYLASE-LIKE DOMAIN-CONTAINING PROTEIN"/>
    <property type="match status" value="1"/>
</dbReference>
<name>A0A917IXF5_9MICC</name>
<evidence type="ECO:0000313" key="2">
    <source>
        <dbReference type="EMBL" id="GGH66963.1"/>
    </source>
</evidence>
<comment type="caution">
    <text evidence="2">The sequence shown here is derived from an EMBL/GenBank/DDBJ whole genome shotgun (WGS) entry which is preliminary data.</text>
</comment>
<dbReference type="Gene3D" id="1.20.1290.10">
    <property type="entry name" value="AhpD-like"/>
    <property type="match status" value="1"/>
</dbReference>
<reference evidence="2 3" key="1">
    <citation type="journal article" date="2014" name="Int. J. Syst. Evol. Microbiol.">
        <title>Complete genome sequence of Corynebacterium casei LMG S-19264T (=DSM 44701T), isolated from a smear-ripened cheese.</title>
        <authorList>
            <consortium name="US DOE Joint Genome Institute (JGI-PGF)"/>
            <person name="Walter F."/>
            <person name="Albersmeier A."/>
            <person name="Kalinowski J."/>
            <person name="Ruckert C."/>
        </authorList>
    </citation>
    <scope>NUCLEOTIDE SEQUENCE [LARGE SCALE GENOMIC DNA]</scope>
    <source>
        <strain evidence="2 3">CCM 8669</strain>
    </source>
</reference>
<dbReference type="EMBL" id="BMDC01000005">
    <property type="protein sequence ID" value="GGH66963.1"/>
    <property type="molecule type" value="Genomic_DNA"/>
</dbReference>
<evidence type="ECO:0000313" key="3">
    <source>
        <dbReference type="Proteomes" id="UP000600171"/>
    </source>
</evidence>
<dbReference type="GO" id="GO:0051920">
    <property type="term" value="F:peroxiredoxin activity"/>
    <property type="evidence" value="ECO:0007669"/>
    <property type="project" value="InterPro"/>
</dbReference>
<gene>
    <name evidence="2" type="ORF">GCM10007359_21630</name>
</gene>
<dbReference type="PANTHER" id="PTHR35446">
    <property type="entry name" value="SI:CH211-175M2.5"/>
    <property type="match status" value="1"/>
</dbReference>
<proteinExistence type="predicted"/>
<organism evidence="2 3">
    <name type="scientific">Rothia aerolata</name>
    <dbReference type="NCBI Taxonomy" id="1812262"/>
    <lineage>
        <taxon>Bacteria</taxon>
        <taxon>Bacillati</taxon>
        <taxon>Actinomycetota</taxon>
        <taxon>Actinomycetes</taxon>
        <taxon>Micrococcales</taxon>
        <taxon>Micrococcaceae</taxon>
        <taxon>Rothia</taxon>
    </lineage>
</organism>
<dbReference type="SUPFAM" id="SSF69118">
    <property type="entry name" value="AhpD-like"/>
    <property type="match status" value="1"/>
</dbReference>
<dbReference type="RefSeq" id="WP_188360397.1">
    <property type="nucleotide sequence ID" value="NZ_BMDC01000005.1"/>
</dbReference>